<dbReference type="PANTHER" id="PTHR46825:SF7">
    <property type="entry name" value="D-ALANYL-D-ALANINE CARBOXYPEPTIDASE"/>
    <property type="match status" value="1"/>
</dbReference>
<dbReference type="EMBL" id="CP114040">
    <property type="protein sequence ID" value="WAS98112.1"/>
    <property type="molecule type" value="Genomic_DNA"/>
</dbReference>
<proteinExistence type="predicted"/>
<protein>
    <submittedName>
        <fullName evidence="2">Serine hydrolase</fullName>
    </submittedName>
</protein>
<dbReference type="Proteomes" id="UP001164459">
    <property type="component" value="Chromosome"/>
</dbReference>
<name>A0ABY7HFN5_9BACT</name>
<keyword evidence="2" id="KW-0378">Hydrolase</keyword>
<evidence type="ECO:0000313" key="2">
    <source>
        <dbReference type="EMBL" id="WAS98112.1"/>
    </source>
</evidence>
<dbReference type="InterPro" id="IPR050491">
    <property type="entry name" value="AmpC-like"/>
</dbReference>
<dbReference type="Gene3D" id="3.40.710.10">
    <property type="entry name" value="DD-peptidase/beta-lactamase superfamily"/>
    <property type="match status" value="1"/>
</dbReference>
<dbReference type="SUPFAM" id="SSF56601">
    <property type="entry name" value="beta-lactamase/transpeptidase-like"/>
    <property type="match status" value="1"/>
</dbReference>
<accession>A0ABY7HFN5</accession>
<reference evidence="2" key="1">
    <citation type="submission" date="2022-11" db="EMBL/GenBank/DDBJ databases">
        <title>Minimal conservation of predation-associated metabolite biosynthetic gene clusters underscores biosynthetic potential of Myxococcota including descriptions for ten novel species: Archangium lansinium sp. nov., Myxococcus landrumus sp. nov., Nannocystis bai.</title>
        <authorList>
            <person name="Ahearne A."/>
            <person name="Stevens C."/>
            <person name="Dowd S."/>
        </authorList>
    </citation>
    <scope>NUCLEOTIDE SEQUENCE</scope>
    <source>
        <strain evidence="2">Fl3</strain>
    </source>
</reference>
<evidence type="ECO:0000313" key="3">
    <source>
        <dbReference type="Proteomes" id="UP001164459"/>
    </source>
</evidence>
<keyword evidence="3" id="KW-1185">Reference proteome</keyword>
<dbReference type="PANTHER" id="PTHR46825">
    <property type="entry name" value="D-ALANYL-D-ALANINE-CARBOXYPEPTIDASE/ENDOPEPTIDASE AMPH"/>
    <property type="match status" value="1"/>
</dbReference>
<dbReference type="RefSeq" id="WP_269040478.1">
    <property type="nucleotide sequence ID" value="NZ_CP114040.1"/>
</dbReference>
<dbReference type="GO" id="GO:0016787">
    <property type="term" value="F:hydrolase activity"/>
    <property type="evidence" value="ECO:0007669"/>
    <property type="project" value="UniProtKB-KW"/>
</dbReference>
<gene>
    <name evidence="2" type="ORF">O0S08_18390</name>
</gene>
<evidence type="ECO:0000259" key="1">
    <source>
        <dbReference type="Pfam" id="PF00144"/>
    </source>
</evidence>
<dbReference type="Pfam" id="PF00144">
    <property type="entry name" value="Beta-lactamase"/>
    <property type="match status" value="1"/>
</dbReference>
<sequence>MAAAVISRRSVLGLVTLAACRADPRDPECRRASGYVGAPRRDALPLDGRQAGAIGGVLAPDFVARLETRLDEVLARSQAPAISAAYAVPGSGMWTATRGLACVEPATPVGEGARFQACSVGKLITAALIWRLVERGQLGIEDPISKWFPRYPGAANITIDQLLSHTSGIYSFNSDPNFERELRAYHSPEALIEEAAGHANLFCPGATWSYSNTGYVMLGRIVERCHDRSLAEVIAAEVAQPLELHGLVGQEPGVAVAGLVRGHRARVPVPADTRYEVPHGAGSVATGADDLVRVLHAVLAARLVAATSLQAMLRDMAPMFEDPSQRYGRGLMMVEVPGGPGLMIGHSGGAPGFRAVVAYLPAEPAFVAVMINDELPAEAGLWALVQAARAA</sequence>
<dbReference type="InterPro" id="IPR001466">
    <property type="entry name" value="Beta-lactam-related"/>
</dbReference>
<organism evidence="2 3">
    <name type="scientific">Nannocystis punicea</name>
    <dbReference type="NCBI Taxonomy" id="2995304"/>
    <lineage>
        <taxon>Bacteria</taxon>
        <taxon>Pseudomonadati</taxon>
        <taxon>Myxococcota</taxon>
        <taxon>Polyangia</taxon>
        <taxon>Nannocystales</taxon>
        <taxon>Nannocystaceae</taxon>
        <taxon>Nannocystis</taxon>
    </lineage>
</organism>
<feature type="domain" description="Beta-lactamase-related" evidence="1">
    <location>
        <begin position="69"/>
        <end position="378"/>
    </location>
</feature>
<dbReference type="InterPro" id="IPR012338">
    <property type="entry name" value="Beta-lactam/transpept-like"/>
</dbReference>